<dbReference type="Gene3D" id="3.10.180.10">
    <property type="entry name" value="2,3-Dihydroxybiphenyl 1,2-Dioxygenase, domain 1"/>
    <property type="match status" value="1"/>
</dbReference>
<evidence type="ECO:0000313" key="3">
    <source>
        <dbReference type="Proteomes" id="UP000037460"/>
    </source>
</evidence>
<dbReference type="InterPro" id="IPR029068">
    <property type="entry name" value="Glyas_Bleomycin-R_OHBP_Dase"/>
</dbReference>
<feature type="region of interest" description="Disordered" evidence="1">
    <location>
        <begin position="191"/>
        <end position="214"/>
    </location>
</feature>
<protein>
    <submittedName>
        <fullName evidence="2">Glyoxalase bleomycin resistance protein dioxygenase</fullName>
    </submittedName>
</protein>
<dbReference type="GO" id="GO:0051213">
    <property type="term" value="F:dioxygenase activity"/>
    <property type="evidence" value="ECO:0007669"/>
    <property type="project" value="UniProtKB-KW"/>
</dbReference>
<organism evidence="2 3">
    <name type="scientific">Chrysochromulina tobinii</name>
    <dbReference type="NCBI Taxonomy" id="1460289"/>
    <lineage>
        <taxon>Eukaryota</taxon>
        <taxon>Haptista</taxon>
        <taxon>Haptophyta</taxon>
        <taxon>Prymnesiophyceae</taxon>
        <taxon>Prymnesiales</taxon>
        <taxon>Chrysochromulinaceae</taxon>
        <taxon>Chrysochromulina</taxon>
    </lineage>
</organism>
<evidence type="ECO:0000256" key="1">
    <source>
        <dbReference type="SAM" id="MobiDB-lite"/>
    </source>
</evidence>
<accession>A0A0M0JPZ2</accession>
<dbReference type="CDD" id="cd06587">
    <property type="entry name" value="VOC"/>
    <property type="match status" value="1"/>
</dbReference>
<dbReference type="SUPFAM" id="SSF54593">
    <property type="entry name" value="Glyoxalase/Bleomycin resistance protein/Dihydroxybiphenyl dioxygenase"/>
    <property type="match status" value="1"/>
</dbReference>
<dbReference type="EMBL" id="JWZX01002585">
    <property type="protein sequence ID" value="KOO28323.1"/>
    <property type="molecule type" value="Genomic_DNA"/>
</dbReference>
<keyword evidence="2" id="KW-0223">Dioxygenase</keyword>
<sequence length="214" mass="23194">MADVEELTHMGFTPAVARDDTELPLLAFISRRPLSELAAADGSHAALRVSNIRASVQFWSLLHFVPIRTFSTSGARATWLSAPWTPLSIELIEVPSHMLTGVPLPSENALGLAHVSIDVTSLGLSCVSTIEVLQRRSKALFGRTLRVLTPPHQQMMGDLVAEVALVRAPDGVQLELVHRLGRLATQPEDDWMLDESKLPPAPVKPTGDCAQQAS</sequence>
<evidence type="ECO:0000313" key="2">
    <source>
        <dbReference type="EMBL" id="KOO28323.1"/>
    </source>
</evidence>
<keyword evidence="3" id="KW-1185">Reference proteome</keyword>
<reference evidence="3" key="1">
    <citation type="journal article" date="2015" name="PLoS Genet.">
        <title>Genome Sequence and Transcriptome Analyses of Chrysochromulina tobin: Metabolic Tools for Enhanced Algal Fitness in the Prominent Order Prymnesiales (Haptophyceae).</title>
        <authorList>
            <person name="Hovde B.T."/>
            <person name="Deodato C.R."/>
            <person name="Hunsperger H.M."/>
            <person name="Ryken S.A."/>
            <person name="Yost W."/>
            <person name="Jha R.K."/>
            <person name="Patterson J."/>
            <person name="Monnat R.J. Jr."/>
            <person name="Barlow S.B."/>
            <person name="Starkenburg S.R."/>
            <person name="Cattolico R.A."/>
        </authorList>
    </citation>
    <scope>NUCLEOTIDE SEQUENCE</scope>
    <source>
        <strain evidence="3">CCMP291</strain>
    </source>
</reference>
<proteinExistence type="predicted"/>
<name>A0A0M0JPZ2_9EUKA</name>
<comment type="caution">
    <text evidence="2">The sequence shown here is derived from an EMBL/GenBank/DDBJ whole genome shotgun (WGS) entry which is preliminary data.</text>
</comment>
<keyword evidence="2" id="KW-0560">Oxidoreductase</keyword>
<dbReference type="Proteomes" id="UP000037460">
    <property type="component" value="Unassembled WGS sequence"/>
</dbReference>
<dbReference type="AlphaFoldDB" id="A0A0M0JPZ2"/>
<gene>
    <name evidence="2" type="ORF">Ctob_008388</name>
</gene>
<dbReference type="OrthoDB" id="43420at2759"/>